<evidence type="ECO:0000313" key="1">
    <source>
        <dbReference type="EMBL" id="WKC72692.1"/>
    </source>
</evidence>
<evidence type="ECO:0000313" key="2">
    <source>
        <dbReference type="Proteomes" id="UP001321460"/>
    </source>
</evidence>
<dbReference type="EMBL" id="CP097901">
    <property type="protein sequence ID" value="WKC72692.1"/>
    <property type="molecule type" value="Genomic_DNA"/>
</dbReference>
<reference evidence="1 2" key="1">
    <citation type="submission" date="2022-05" db="EMBL/GenBank/DDBJ databases">
        <title>Treponema leporis L2 test.</title>
        <authorList>
            <person name="Cejkova D."/>
        </authorList>
    </citation>
    <scope>NUCLEOTIDE SEQUENCE [LARGE SCALE GENOMIC DNA]</scope>
    <source>
        <strain evidence="1 2">L2</strain>
    </source>
</reference>
<dbReference type="Proteomes" id="UP001321460">
    <property type="component" value="Chromosome"/>
</dbReference>
<gene>
    <name evidence="1" type="ORF">TPLL2_0836a</name>
</gene>
<name>A0ABY9E268_9SPIR</name>
<organism evidence="1 2">
    <name type="scientific">Treponema paraluiscuniculi</name>
    <dbReference type="NCBI Taxonomy" id="53435"/>
    <lineage>
        <taxon>Bacteria</taxon>
        <taxon>Pseudomonadati</taxon>
        <taxon>Spirochaetota</taxon>
        <taxon>Spirochaetia</taxon>
        <taxon>Spirochaetales</taxon>
        <taxon>Treponemataceae</taxon>
        <taxon>Treponema</taxon>
    </lineage>
</organism>
<protein>
    <submittedName>
        <fullName evidence="1">Uncharacterized protein</fullName>
    </submittedName>
</protein>
<accession>A0ABY9E268</accession>
<proteinExistence type="predicted"/>
<keyword evidence="2" id="KW-1185">Reference proteome</keyword>
<sequence length="47" mass="4990">MPLRPSHALASKTESILYYTLHTTSLPTDCSDGAGALAQCFLQNGAH</sequence>